<protein>
    <submittedName>
        <fullName evidence="1">Uncharacterized protein</fullName>
    </submittedName>
</protein>
<gene>
    <name evidence="1" type="ORF">ASPCADRAFT_203969</name>
</gene>
<proteinExistence type="predicted"/>
<keyword evidence="2" id="KW-1185">Reference proteome</keyword>
<dbReference type="Proteomes" id="UP000188318">
    <property type="component" value="Unassembled WGS sequence"/>
</dbReference>
<dbReference type="AlphaFoldDB" id="A0A1R3S052"/>
<dbReference type="VEuPathDB" id="FungiDB:ASPCADRAFT_203969"/>
<organism evidence="1 2">
    <name type="scientific">Aspergillus carbonarius (strain ITEM 5010)</name>
    <dbReference type="NCBI Taxonomy" id="602072"/>
    <lineage>
        <taxon>Eukaryota</taxon>
        <taxon>Fungi</taxon>
        <taxon>Dikarya</taxon>
        <taxon>Ascomycota</taxon>
        <taxon>Pezizomycotina</taxon>
        <taxon>Eurotiomycetes</taxon>
        <taxon>Eurotiomycetidae</taxon>
        <taxon>Eurotiales</taxon>
        <taxon>Aspergillaceae</taxon>
        <taxon>Aspergillus</taxon>
        <taxon>Aspergillus subgen. Circumdati</taxon>
    </lineage>
</organism>
<reference evidence="2" key="1">
    <citation type="journal article" date="2017" name="Genome Biol.">
        <title>Comparative genomics reveals high biological diversity and specific adaptations in the industrially and medically important fungal genus Aspergillus.</title>
        <authorList>
            <person name="de Vries R.P."/>
            <person name="Riley R."/>
            <person name="Wiebenga A."/>
            <person name="Aguilar-Osorio G."/>
            <person name="Amillis S."/>
            <person name="Uchima C.A."/>
            <person name="Anderluh G."/>
            <person name="Asadollahi M."/>
            <person name="Askin M."/>
            <person name="Barry K."/>
            <person name="Battaglia E."/>
            <person name="Bayram O."/>
            <person name="Benocci T."/>
            <person name="Braus-Stromeyer S.A."/>
            <person name="Caldana C."/>
            <person name="Canovas D."/>
            <person name="Cerqueira G.C."/>
            <person name="Chen F."/>
            <person name="Chen W."/>
            <person name="Choi C."/>
            <person name="Clum A."/>
            <person name="Dos Santos R.A."/>
            <person name="Damasio A.R."/>
            <person name="Diallinas G."/>
            <person name="Emri T."/>
            <person name="Fekete E."/>
            <person name="Flipphi M."/>
            <person name="Freyberg S."/>
            <person name="Gallo A."/>
            <person name="Gournas C."/>
            <person name="Habgood R."/>
            <person name="Hainaut M."/>
            <person name="Harispe M.L."/>
            <person name="Henrissat B."/>
            <person name="Hilden K.S."/>
            <person name="Hope R."/>
            <person name="Hossain A."/>
            <person name="Karabika E."/>
            <person name="Karaffa L."/>
            <person name="Karanyi Z."/>
            <person name="Krasevec N."/>
            <person name="Kuo A."/>
            <person name="Kusch H."/>
            <person name="LaButti K."/>
            <person name="Lagendijk E.L."/>
            <person name="Lapidus A."/>
            <person name="Levasseur A."/>
            <person name="Lindquist E."/>
            <person name="Lipzen A."/>
            <person name="Logrieco A.F."/>
            <person name="MacCabe A."/>
            <person name="Maekelae M.R."/>
            <person name="Malavazi I."/>
            <person name="Melin P."/>
            <person name="Meyer V."/>
            <person name="Mielnichuk N."/>
            <person name="Miskei M."/>
            <person name="Molnar A.P."/>
            <person name="Mule G."/>
            <person name="Ngan C.Y."/>
            <person name="Orejas M."/>
            <person name="Orosz E."/>
            <person name="Ouedraogo J.P."/>
            <person name="Overkamp K.M."/>
            <person name="Park H.-S."/>
            <person name="Perrone G."/>
            <person name="Piumi F."/>
            <person name="Punt P.J."/>
            <person name="Ram A.F."/>
            <person name="Ramon A."/>
            <person name="Rauscher S."/>
            <person name="Record E."/>
            <person name="Riano-Pachon D.M."/>
            <person name="Robert V."/>
            <person name="Roehrig J."/>
            <person name="Ruller R."/>
            <person name="Salamov A."/>
            <person name="Salih N.S."/>
            <person name="Samson R.A."/>
            <person name="Sandor E."/>
            <person name="Sanguinetti M."/>
            <person name="Schuetze T."/>
            <person name="Sepcic K."/>
            <person name="Shelest E."/>
            <person name="Sherlock G."/>
            <person name="Sophianopoulou V."/>
            <person name="Squina F.M."/>
            <person name="Sun H."/>
            <person name="Susca A."/>
            <person name="Todd R.B."/>
            <person name="Tsang A."/>
            <person name="Unkles S.E."/>
            <person name="van de Wiele N."/>
            <person name="van Rossen-Uffink D."/>
            <person name="Oliveira J.V."/>
            <person name="Vesth T.C."/>
            <person name="Visser J."/>
            <person name="Yu J.-H."/>
            <person name="Zhou M."/>
            <person name="Andersen M.R."/>
            <person name="Archer D.B."/>
            <person name="Baker S.E."/>
            <person name="Benoit I."/>
            <person name="Brakhage A.A."/>
            <person name="Braus G.H."/>
            <person name="Fischer R."/>
            <person name="Frisvad J.C."/>
            <person name="Goldman G.H."/>
            <person name="Houbraken J."/>
            <person name="Oakley B."/>
            <person name="Pocsi I."/>
            <person name="Scazzocchio C."/>
            <person name="Seiboth B."/>
            <person name="vanKuyk P.A."/>
            <person name="Wortman J."/>
            <person name="Dyer P.S."/>
            <person name="Grigoriev I.V."/>
        </authorList>
    </citation>
    <scope>NUCLEOTIDE SEQUENCE [LARGE SCALE GENOMIC DNA]</scope>
    <source>
        <strain evidence="2">ITEM 5010</strain>
    </source>
</reference>
<dbReference type="EMBL" id="KV907494">
    <property type="protein sequence ID" value="OOG00083.1"/>
    <property type="molecule type" value="Genomic_DNA"/>
</dbReference>
<accession>A0A1R3S052</accession>
<name>A0A1R3S052_ASPC5</name>
<evidence type="ECO:0000313" key="1">
    <source>
        <dbReference type="EMBL" id="OOG00083.1"/>
    </source>
</evidence>
<sequence length="57" mass="6144">MATISFNCSIAFQTIMGLENVSAPISGESPYSIVRQVSHNQLNFSLSPTVLSPFLPT</sequence>
<evidence type="ECO:0000313" key="2">
    <source>
        <dbReference type="Proteomes" id="UP000188318"/>
    </source>
</evidence>